<keyword evidence="10 13" id="KW-0496">Mitochondrion</keyword>
<comment type="subcellular location">
    <subcellularLocation>
        <location evidence="2 12">Mitochondrion inner membrane</location>
        <topology evidence="2 12">Multi-pass membrane protein</topology>
    </subcellularLocation>
</comment>
<dbReference type="GO" id="GO:0003954">
    <property type="term" value="F:NADH dehydrogenase activity"/>
    <property type="evidence" value="ECO:0007669"/>
    <property type="project" value="TreeGrafter"/>
</dbReference>
<evidence type="ECO:0000256" key="14">
    <source>
        <dbReference type="SAM" id="Phobius"/>
    </source>
</evidence>
<reference evidence="15" key="1">
    <citation type="journal article" date="2011" name="PLoS ONE">
        <title>The first molecular phylogeny of strepsiptera (insecta) reveals an early burst of molecular evolution correlated with the transition to endoparasitism.</title>
        <authorList>
            <person name="McMahon D.P."/>
            <person name="Hayward A."/>
            <person name="Kathirithamby J."/>
        </authorList>
    </citation>
    <scope>NUCLEOTIDE SEQUENCE</scope>
</reference>
<evidence type="ECO:0000256" key="1">
    <source>
        <dbReference type="ARBA" id="ARBA00003257"/>
    </source>
</evidence>
<evidence type="ECO:0000256" key="11">
    <source>
        <dbReference type="ARBA" id="ARBA00023136"/>
    </source>
</evidence>
<dbReference type="PANTHER" id="PTHR11432:SF3">
    <property type="entry name" value="NADH-UBIQUINONE OXIDOREDUCTASE CHAIN 1"/>
    <property type="match status" value="1"/>
</dbReference>
<dbReference type="EMBL" id="JN082826">
    <property type="protein sequence ID" value="AEK71023.1"/>
    <property type="molecule type" value="Genomic_DNA"/>
</dbReference>
<dbReference type="GO" id="GO:0005743">
    <property type="term" value="C:mitochondrial inner membrane"/>
    <property type="evidence" value="ECO:0007669"/>
    <property type="project" value="UniProtKB-SubCell"/>
</dbReference>
<dbReference type="Pfam" id="PF00146">
    <property type="entry name" value="NADHdh"/>
    <property type="match status" value="1"/>
</dbReference>
<evidence type="ECO:0000256" key="7">
    <source>
        <dbReference type="ARBA" id="ARBA00022792"/>
    </source>
</evidence>
<keyword evidence="11 14" id="KW-0472">Membrane</keyword>
<keyword evidence="9 13" id="KW-0830">Ubiquinone</keyword>
<gene>
    <name evidence="15" type="primary">nad1</name>
</gene>
<feature type="transmembrane region" description="Helical" evidence="14">
    <location>
        <begin position="86"/>
        <end position="108"/>
    </location>
</feature>
<evidence type="ECO:0000256" key="2">
    <source>
        <dbReference type="ARBA" id="ARBA00004448"/>
    </source>
</evidence>
<evidence type="ECO:0000256" key="10">
    <source>
        <dbReference type="ARBA" id="ARBA00023128"/>
    </source>
</evidence>
<feature type="transmembrane region" description="Helical" evidence="14">
    <location>
        <begin position="161"/>
        <end position="180"/>
    </location>
</feature>
<feature type="transmembrane region" description="Helical" evidence="14">
    <location>
        <begin position="129"/>
        <end position="149"/>
    </location>
</feature>
<dbReference type="GO" id="GO:0009060">
    <property type="term" value="P:aerobic respiration"/>
    <property type="evidence" value="ECO:0007669"/>
    <property type="project" value="TreeGrafter"/>
</dbReference>
<keyword evidence="7" id="KW-0999">Mitochondrion inner membrane</keyword>
<dbReference type="AlphaFoldDB" id="G1EDB4"/>
<keyword evidence="5" id="KW-0813">Transport</keyword>
<proteinExistence type="inferred from homology"/>
<feature type="transmembrane region" description="Helical" evidence="14">
    <location>
        <begin position="58"/>
        <end position="80"/>
    </location>
</feature>
<name>G1EDB4_9NEOP</name>
<feature type="non-terminal residue" evidence="15">
    <location>
        <position position="1"/>
    </location>
</feature>
<geneLocation type="mitochondrion" evidence="15"/>
<evidence type="ECO:0000256" key="4">
    <source>
        <dbReference type="ARBA" id="ARBA00021009"/>
    </source>
</evidence>
<keyword evidence="6 12" id="KW-0812">Transmembrane</keyword>
<dbReference type="EC" id="7.1.1.2" evidence="13"/>
<evidence type="ECO:0000313" key="15">
    <source>
        <dbReference type="EMBL" id="AEK71023.1"/>
    </source>
</evidence>
<comment type="function">
    <text evidence="1">Core subunit of the mitochondrial membrane respiratory chain NADH dehydrogenase (Complex I) that is believed to belong to the minimal assembly required for catalysis. Complex I functions in the transfer of electrons from NADH to the respiratory chain. The immediate electron acceptor for the enzyme is believed to be ubiquinone.</text>
</comment>
<sequence length="256" mass="30607">MVLLSVAFVTVLERKILGYVQIRKGVSKVGFMGYFQSFSDAIKLFSKEMMKLNLFNYFIYYFSVYMNFFITSLIVVLFPYMGMLDYFNYGFLFFFCCLSLNVYSVILMGWSSNSKYSFIGCIRVVAQMISYEVSLMIFMLSLLFMLKSFSFYDFGKFQKSIWLVFMFFFLFIFLFIIFLIELNRIPYDFFEGESELISGFNIEYYSSNFILLFISEYMSIIYMSLFMSVMFCGSNLYFMGFYMKMMFFILIILVIR</sequence>
<comment type="catalytic activity">
    <reaction evidence="13">
        <text>a ubiquinone + NADH + 5 H(+)(in) = a ubiquinol + NAD(+) + 4 H(+)(out)</text>
        <dbReference type="Rhea" id="RHEA:29091"/>
        <dbReference type="Rhea" id="RHEA-COMP:9565"/>
        <dbReference type="Rhea" id="RHEA-COMP:9566"/>
        <dbReference type="ChEBI" id="CHEBI:15378"/>
        <dbReference type="ChEBI" id="CHEBI:16389"/>
        <dbReference type="ChEBI" id="CHEBI:17976"/>
        <dbReference type="ChEBI" id="CHEBI:57540"/>
        <dbReference type="ChEBI" id="CHEBI:57945"/>
        <dbReference type="EC" id="7.1.1.2"/>
    </reaction>
</comment>
<dbReference type="PROSITE" id="PS00667">
    <property type="entry name" value="COMPLEX1_ND1_1"/>
    <property type="match status" value="1"/>
</dbReference>
<feature type="transmembrane region" description="Helical" evidence="14">
    <location>
        <begin position="209"/>
        <end position="230"/>
    </location>
</feature>
<dbReference type="GO" id="GO:0008137">
    <property type="term" value="F:NADH dehydrogenase (ubiquinone) activity"/>
    <property type="evidence" value="ECO:0007669"/>
    <property type="project" value="UniProtKB-EC"/>
</dbReference>
<evidence type="ECO:0000256" key="8">
    <source>
        <dbReference type="ARBA" id="ARBA00022989"/>
    </source>
</evidence>
<protein>
    <recommendedName>
        <fullName evidence="4 13">NADH-ubiquinone oxidoreductase chain 1</fullName>
        <ecNumber evidence="13">7.1.1.2</ecNumber>
    </recommendedName>
</protein>
<evidence type="ECO:0000256" key="5">
    <source>
        <dbReference type="ARBA" id="ARBA00022448"/>
    </source>
</evidence>
<evidence type="ECO:0000256" key="13">
    <source>
        <dbReference type="RuleBase" id="RU000473"/>
    </source>
</evidence>
<feature type="transmembrane region" description="Helical" evidence="14">
    <location>
        <begin position="236"/>
        <end position="255"/>
    </location>
</feature>
<comment type="similarity">
    <text evidence="3 12">Belongs to the complex I subunit 1 family.</text>
</comment>
<evidence type="ECO:0000256" key="9">
    <source>
        <dbReference type="ARBA" id="ARBA00023075"/>
    </source>
</evidence>
<dbReference type="InterPro" id="IPR018086">
    <property type="entry name" value="NADH_UbQ_OxRdtase_su1_CS"/>
</dbReference>
<evidence type="ECO:0000256" key="6">
    <source>
        <dbReference type="ARBA" id="ARBA00022692"/>
    </source>
</evidence>
<feature type="non-terminal residue" evidence="15">
    <location>
        <position position="256"/>
    </location>
</feature>
<accession>G1EDB4</accession>
<dbReference type="PANTHER" id="PTHR11432">
    <property type="entry name" value="NADH DEHYDROGENASE SUBUNIT 1"/>
    <property type="match status" value="1"/>
</dbReference>
<keyword evidence="8 14" id="KW-1133">Transmembrane helix</keyword>
<evidence type="ECO:0000256" key="3">
    <source>
        <dbReference type="ARBA" id="ARBA00010535"/>
    </source>
</evidence>
<organism evidence="15">
    <name type="scientific">Triozocera sp. 1 DPM-2011</name>
    <dbReference type="NCBI Taxonomy" id="1068837"/>
    <lineage>
        <taxon>Eukaryota</taxon>
        <taxon>Metazoa</taxon>
        <taxon>Ecdysozoa</taxon>
        <taxon>Arthropoda</taxon>
        <taxon>Hexapoda</taxon>
        <taxon>Insecta</taxon>
        <taxon>Pterygota</taxon>
        <taxon>Neoptera</taxon>
        <taxon>Endopterygota</taxon>
        <taxon>Strepsiptera</taxon>
        <taxon>Stylopidia</taxon>
        <taxon>Corioxenidae</taxon>
        <taxon>Triozocera</taxon>
    </lineage>
</organism>
<dbReference type="InterPro" id="IPR001694">
    <property type="entry name" value="NADH_UbQ_OxRdtase_su1/FPO"/>
</dbReference>
<keyword evidence="12" id="KW-0520">NAD</keyword>
<evidence type="ECO:0000256" key="12">
    <source>
        <dbReference type="RuleBase" id="RU000471"/>
    </source>
</evidence>